<keyword evidence="3" id="KW-1185">Reference proteome</keyword>
<dbReference type="Proteomes" id="UP000299102">
    <property type="component" value="Unassembled WGS sequence"/>
</dbReference>
<accession>A0A4C1VB72</accession>
<sequence length="111" mass="13037">MLNDECDPEAEVNIGVRPVSYAVKVLNRKYQRYIPLPRDRAPPAHRLRDKGIRHGVINKRDEAGRTPWIPQRYCWSNERLKPRLPFTRENNAARKGPIKNAYLRNHEARPS</sequence>
<gene>
    <name evidence="2" type="ORF">EVAR_93804_1</name>
</gene>
<evidence type="ECO:0000313" key="2">
    <source>
        <dbReference type="EMBL" id="GBP36111.1"/>
    </source>
</evidence>
<proteinExistence type="predicted"/>
<organism evidence="2 3">
    <name type="scientific">Eumeta variegata</name>
    <name type="common">Bagworm moth</name>
    <name type="synonym">Eumeta japonica</name>
    <dbReference type="NCBI Taxonomy" id="151549"/>
    <lineage>
        <taxon>Eukaryota</taxon>
        <taxon>Metazoa</taxon>
        <taxon>Ecdysozoa</taxon>
        <taxon>Arthropoda</taxon>
        <taxon>Hexapoda</taxon>
        <taxon>Insecta</taxon>
        <taxon>Pterygota</taxon>
        <taxon>Neoptera</taxon>
        <taxon>Endopterygota</taxon>
        <taxon>Lepidoptera</taxon>
        <taxon>Glossata</taxon>
        <taxon>Ditrysia</taxon>
        <taxon>Tineoidea</taxon>
        <taxon>Psychidae</taxon>
        <taxon>Oiketicinae</taxon>
        <taxon>Eumeta</taxon>
    </lineage>
</organism>
<feature type="region of interest" description="Disordered" evidence="1">
    <location>
        <begin position="86"/>
        <end position="111"/>
    </location>
</feature>
<dbReference type="EMBL" id="BGZK01000314">
    <property type="protein sequence ID" value="GBP36111.1"/>
    <property type="molecule type" value="Genomic_DNA"/>
</dbReference>
<name>A0A4C1VB72_EUMVA</name>
<reference evidence="2 3" key="1">
    <citation type="journal article" date="2019" name="Commun. Biol.">
        <title>The bagworm genome reveals a unique fibroin gene that provides high tensile strength.</title>
        <authorList>
            <person name="Kono N."/>
            <person name="Nakamura H."/>
            <person name="Ohtoshi R."/>
            <person name="Tomita M."/>
            <person name="Numata K."/>
            <person name="Arakawa K."/>
        </authorList>
    </citation>
    <scope>NUCLEOTIDE SEQUENCE [LARGE SCALE GENOMIC DNA]</scope>
</reference>
<evidence type="ECO:0000313" key="3">
    <source>
        <dbReference type="Proteomes" id="UP000299102"/>
    </source>
</evidence>
<protein>
    <submittedName>
        <fullName evidence="2">Uncharacterized protein</fullName>
    </submittedName>
</protein>
<dbReference type="AlphaFoldDB" id="A0A4C1VB72"/>
<comment type="caution">
    <text evidence="2">The sequence shown here is derived from an EMBL/GenBank/DDBJ whole genome shotgun (WGS) entry which is preliminary data.</text>
</comment>
<evidence type="ECO:0000256" key="1">
    <source>
        <dbReference type="SAM" id="MobiDB-lite"/>
    </source>
</evidence>